<organism evidence="1 2">
    <name type="scientific">Bermanella marisrubri</name>
    <dbReference type="NCBI Taxonomy" id="207949"/>
    <lineage>
        <taxon>Bacteria</taxon>
        <taxon>Pseudomonadati</taxon>
        <taxon>Pseudomonadota</taxon>
        <taxon>Gammaproteobacteria</taxon>
        <taxon>Oceanospirillales</taxon>
        <taxon>Oceanospirillaceae</taxon>
        <taxon>Bermanella</taxon>
    </lineage>
</organism>
<proteinExistence type="predicted"/>
<evidence type="ECO:0008006" key="3">
    <source>
        <dbReference type="Google" id="ProtNLM"/>
    </source>
</evidence>
<dbReference type="PIRSF" id="PIRSF028200">
    <property type="entry name" value="UCP028200"/>
    <property type="match status" value="1"/>
</dbReference>
<gene>
    <name evidence="1" type="ORF">RED65_14597</name>
</gene>
<dbReference type="Proteomes" id="UP000004263">
    <property type="component" value="Unassembled WGS sequence"/>
</dbReference>
<name>Q1N4D1_9GAMM</name>
<dbReference type="AlphaFoldDB" id="Q1N4D1"/>
<evidence type="ECO:0000313" key="2">
    <source>
        <dbReference type="Proteomes" id="UP000004263"/>
    </source>
</evidence>
<comment type="caution">
    <text evidence="1">The sequence shown here is derived from an EMBL/GenBank/DDBJ whole genome shotgun (WGS) entry which is preliminary data.</text>
</comment>
<dbReference type="RefSeq" id="WP_007018005.1">
    <property type="nucleotide sequence ID" value="NZ_CH724115.1"/>
</dbReference>
<dbReference type="PROSITE" id="PS51257">
    <property type="entry name" value="PROKAR_LIPOPROTEIN"/>
    <property type="match status" value="1"/>
</dbReference>
<dbReference type="OrthoDB" id="5767052at2"/>
<accession>Q1N4D1</accession>
<keyword evidence="2" id="KW-1185">Reference proteome</keyword>
<dbReference type="EMBL" id="AAQH01000003">
    <property type="protein sequence ID" value="EAT12934.1"/>
    <property type="molecule type" value="Genomic_DNA"/>
</dbReference>
<sequence length="279" mass="33303">MRKFLLAFLIIGLVTGCSSRFAYNNLDWIIPWYLDDYIEFEGEQESAVKARLIETLNWHRQQQLPIYIKDIDQLQQQIEQGPLSQQQWLDVINHVYGYWLTIRNQFVDDLVVLSPQLTQDQVNQLFAELEERNQDREEDWQDLNASEHKEKRYERLSEQVEDFVGDLTNQQLDRIQMAVDQMQETTEVRLQYLRDYQTQLRQVFKQAASDEARIKQLANILKQTDKYKPQQYRDILQHNRSVVAQLFADLQASLTANQKRQLIEKLADLRLDLKELQNN</sequence>
<dbReference type="HOGENOM" id="CLU_061560_0_0_6"/>
<dbReference type="Pfam" id="PF19795">
    <property type="entry name" value="DUF6279"/>
    <property type="match status" value="1"/>
</dbReference>
<protein>
    <recommendedName>
        <fullName evidence="3">Lipoprotein</fullName>
    </recommendedName>
</protein>
<reference evidence="1 2" key="1">
    <citation type="submission" date="2006-03" db="EMBL/GenBank/DDBJ databases">
        <authorList>
            <person name="Pinhassi J."/>
            <person name="Pedros-Alio C."/>
            <person name="Ferriera S."/>
            <person name="Johnson J."/>
            <person name="Kravitz S."/>
            <person name="Halpern A."/>
            <person name="Remington K."/>
            <person name="Beeson K."/>
            <person name="Tran B."/>
            <person name="Rogers Y.-H."/>
            <person name="Friedman R."/>
            <person name="Venter J.C."/>
        </authorList>
    </citation>
    <scope>NUCLEOTIDE SEQUENCE [LARGE SCALE GENOMIC DNA]</scope>
    <source>
        <strain evidence="1 2">RED65</strain>
    </source>
</reference>
<dbReference type="STRING" id="207949.RED65_14597"/>
<evidence type="ECO:0000313" key="1">
    <source>
        <dbReference type="EMBL" id="EAT12934.1"/>
    </source>
</evidence>
<dbReference type="InterPro" id="IPR016875">
    <property type="entry name" value="UCP028200"/>
</dbReference>